<dbReference type="PANTHER" id="PTHR10291:SF0">
    <property type="entry name" value="DEHYDRODOLICHYL DIPHOSPHATE SYNTHASE 2"/>
    <property type="match status" value="1"/>
</dbReference>
<dbReference type="PROSITE" id="PS01066">
    <property type="entry name" value="UPP_SYNTHASE"/>
    <property type="match status" value="1"/>
</dbReference>
<organism evidence="3 4">
    <name type="scientific">Temperatibacter marinus</name>
    <dbReference type="NCBI Taxonomy" id="1456591"/>
    <lineage>
        <taxon>Bacteria</taxon>
        <taxon>Pseudomonadati</taxon>
        <taxon>Pseudomonadota</taxon>
        <taxon>Alphaproteobacteria</taxon>
        <taxon>Kordiimonadales</taxon>
        <taxon>Temperatibacteraceae</taxon>
        <taxon>Temperatibacter</taxon>
    </lineage>
</organism>
<dbReference type="InterPro" id="IPR036424">
    <property type="entry name" value="UPP_synth-like_sf"/>
</dbReference>
<dbReference type="Proteomes" id="UP001268683">
    <property type="component" value="Chromosome"/>
</dbReference>
<feature type="binding site" evidence="2">
    <location>
        <begin position="28"/>
        <end position="31"/>
    </location>
    <ligand>
        <name>substrate</name>
    </ligand>
</feature>
<dbReference type="NCBIfam" id="TIGR00055">
    <property type="entry name" value="uppS"/>
    <property type="match status" value="1"/>
</dbReference>
<name>A0AA52EHF8_9PROT</name>
<dbReference type="HAMAP" id="MF_01139">
    <property type="entry name" value="ISPT"/>
    <property type="match status" value="1"/>
</dbReference>
<feature type="binding site" evidence="2">
    <location>
        <position position="76"/>
    </location>
    <ligand>
        <name>substrate</name>
    </ligand>
</feature>
<dbReference type="Gene3D" id="3.40.1180.10">
    <property type="entry name" value="Decaprenyl diphosphate synthase-like"/>
    <property type="match status" value="1"/>
</dbReference>
<dbReference type="FunFam" id="3.40.1180.10:FF:000001">
    <property type="entry name" value="(2E,6E)-farnesyl-diphosphate-specific ditrans,polycis-undecaprenyl-diphosphate synthase"/>
    <property type="match status" value="1"/>
</dbReference>
<dbReference type="AlphaFoldDB" id="A0AA52EHF8"/>
<dbReference type="NCBIfam" id="NF011408">
    <property type="entry name" value="PRK14834.1"/>
    <property type="match status" value="1"/>
</dbReference>
<comment type="cofactor">
    <cofactor evidence="2">
        <name>Mg(2+)</name>
        <dbReference type="ChEBI" id="CHEBI:18420"/>
    </cofactor>
    <text evidence="2">Binds 2 magnesium ions per subunit.</text>
</comment>
<feature type="active site" evidence="2">
    <location>
        <position position="27"/>
    </location>
</feature>
<dbReference type="Pfam" id="PF01255">
    <property type="entry name" value="Prenyltransf"/>
    <property type="match status" value="1"/>
</dbReference>
<dbReference type="InterPro" id="IPR018520">
    <property type="entry name" value="UPP_synth-like_CS"/>
</dbReference>
<sequence length="250" mass="28335">MNISADSLTTDCAQERNGPQHIAIIMDGNGRWAEERGLPRVEGHRRGAKAVRNAIEGAVKCGVGYLTIYAFSTENWNRSSAEVSDLMGLLRFYLQNEIKTLHKEKIRLKIIGDRSRLDADIQKMITTAEDKTADNERMTLIIALNYGARDELVNAFKIIAGSIEAGRLKSSDVTEQLITDHLYTARLPDPDMVIRTSGEKRVSNFLLWQIAYSELLFLDVFWPDFSEDHIQQAVNEYMSRNRRFGGRPGK</sequence>
<dbReference type="GO" id="GO:0005829">
    <property type="term" value="C:cytosol"/>
    <property type="evidence" value="ECO:0007669"/>
    <property type="project" value="TreeGrafter"/>
</dbReference>
<feature type="active site" description="Proton acceptor" evidence="2">
    <location>
        <position position="75"/>
    </location>
</feature>
<keyword evidence="2" id="KW-0479">Metal-binding</keyword>
<reference evidence="3" key="1">
    <citation type="submission" date="2023-04" db="EMBL/GenBank/DDBJ databases">
        <title>Complete genome sequence of Temperatibacter marinus.</title>
        <authorList>
            <person name="Rong J.-C."/>
            <person name="Yi M.-L."/>
            <person name="Zhao Q."/>
        </authorList>
    </citation>
    <scope>NUCLEOTIDE SEQUENCE</scope>
    <source>
        <strain evidence="3">NBRC 110045</strain>
    </source>
</reference>
<proteinExistence type="inferred from homology"/>
<dbReference type="KEGG" id="tmk:QGN29_12570"/>
<dbReference type="EC" id="2.5.1.-" evidence="2"/>
<evidence type="ECO:0000313" key="4">
    <source>
        <dbReference type="Proteomes" id="UP001268683"/>
    </source>
</evidence>
<feature type="binding site" evidence="2">
    <location>
        <position position="44"/>
    </location>
    <ligand>
        <name>substrate</name>
    </ligand>
</feature>
<feature type="binding site" evidence="2">
    <location>
        <begin position="72"/>
        <end position="74"/>
    </location>
    <ligand>
        <name>substrate</name>
    </ligand>
</feature>
<dbReference type="GO" id="GO:0000287">
    <property type="term" value="F:magnesium ion binding"/>
    <property type="evidence" value="ECO:0007669"/>
    <property type="project" value="UniProtKB-UniRule"/>
</dbReference>
<protein>
    <recommendedName>
        <fullName evidence="2">Isoprenyl transferase</fullName>
        <ecNumber evidence="2">2.5.1.-</ecNumber>
    </recommendedName>
</protein>
<comment type="function">
    <text evidence="2">Catalyzes the condensation of isopentenyl diphosphate (IPP) with allylic pyrophosphates generating different type of terpenoids.</text>
</comment>
<gene>
    <name evidence="3" type="ORF">QGN29_12570</name>
</gene>
<evidence type="ECO:0000256" key="1">
    <source>
        <dbReference type="ARBA" id="ARBA00022679"/>
    </source>
</evidence>
<keyword evidence="4" id="KW-1185">Reference proteome</keyword>
<comment type="subunit">
    <text evidence="2">Homodimer.</text>
</comment>
<feature type="binding site" evidence="2">
    <location>
        <position position="27"/>
    </location>
    <ligand>
        <name>Mg(2+)</name>
        <dbReference type="ChEBI" id="CHEBI:18420"/>
    </ligand>
</feature>
<evidence type="ECO:0000256" key="2">
    <source>
        <dbReference type="HAMAP-Rule" id="MF_01139"/>
    </source>
</evidence>
<feature type="binding site" evidence="2">
    <location>
        <position position="214"/>
    </location>
    <ligand>
        <name>Mg(2+)</name>
        <dbReference type="ChEBI" id="CHEBI:18420"/>
    </ligand>
</feature>
<dbReference type="RefSeq" id="WP_310798220.1">
    <property type="nucleotide sequence ID" value="NZ_CP123872.1"/>
</dbReference>
<dbReference type="InterPro" id="IPR001441">
    <property type="entry name" value="UPP_synth-like"/>
</dbReference>
<keyword evidence="1 2" id="KW-0808">Transferase</keyword>
<dbReference type="CDD" id="cd00475">
    <property type="entry name" value="Cis_IPPS"/>
    <property type="match status" value="1"/>
</dbReference>
<keyword evidence="2" id="KW-0460">Magnesium</keyword>
<dbReference type="SUPFAM" id="SSF64005">
    <property type="entry name" value="Undecaprenyl diphosphate synthase"/>
    <property type="match status" value="1"/>
</dbReference>
<feature type="binding site" evidence="2">
    <location>
        <position position="195"/>
    </location>
    <ligand>
        <name>substrate</name>
    </ligand>
</feature>
<dbReference type="PANTHER" id="PTHR10291">
    <property type="entry name" value="DEHYDRODOLICHYL DIPHOSPHATE SYNTHASE FAMILY MEMBER"/>
    <property type="match status" value="1"/>
</dbReference>
<accession>A0AA52EHF8</accession>
<dbReference type="NCBIfam" id="NF011405">
    <property type="entry name" value="PRK14830.1"/>
    <property type="match status" value="1"/>
</dbReference>
<feature type="binding site" evidence="2">
    <location>
        <position position="40"/>
    </location>
    <ligand>
        <name>substrate</name>
    </ligand>
</feature>
<feature type="binding site" evidence="2">
    <location>
        <position position="32"/>
    </location>
    <ligand>
        <name>substrate</name>
    </ligand>
</feature>
<dbReference type="GO" id="GO:0016094">
    <property type="term" value="P:polyprenol biosynthetic process"/>
    <property type="evidence" value="ECO:0007669"/>
    <property type="project" value="TreeGrafter"/>
</dbReference>
<evidence type="ECO:0000313" key="3">
    <source>
        <dbReference type="EMBL" id="WND02384.1"/>
    </source>
</evidence>
<dbReference type="GO" id="GO:0008834">
    <property type="term" value="F:ditrans,polycis-undecaprenyl-diphosphate synthase [(2E,6E)-farnesyl-diphosphate specific] activity"/>
    <property type="evidence" value="ECO:0007669"/>
    <property type="project" value="TreeGrafter"/>
</dbReference>
<feature type="binding site" evidence="2">
    <location>
        <begin position="201"/>
        <end position="203"/>
    </location>
    <ligand>
        <name>substrate</name>
    </ligand>
</feature>
<feature type="binding site" evidence="2">
    <location>
        <position position="78"/>
    </location>
    <ligand>
        <name>substrate</name>
    </ligand>
</feature>
<dbReference type="EMBL" id="CP123872">
    <property type="protein sequence ID" value="WND02384.1"/>
    <property type="molecule type" value="Genomic_DNA"/>
</dbReference>
<comment type="similarity">
    <text evidence="2">Belongs to the UPP synthase family.</text>
</comment>